<gene>
    <name evidence="6" type="ORF">METZ01_LOCUS513731</name>
</gene>
<dbReference type="GO" id="GO:0016787">
    <property type="term" value="F:hydrolase activity"/>
    <property type="evidence" value="ECO:0007669"/>
    <property type="project" value="UniProtKB-KW"/>
</dbReference>
<proteinExistence type="predicted"/>
<evidence type="ECO:0000256" key="2">
    <source>
        <dbReference type="ARBA" id="ARBA00022801"/>
    </source>
</evidence>
<dbReference type="Pfam" id="PF13361">
    <property type="entry name" value="UvrD_C"/>
    <property type="match status" value="1"/>
</dbReference>
<dbReference type="GO" id="GO:0003677">
    <property type="term" value="F:DNA binding"/>
    <property type="evidence" value="ECO:0007669"/>
    <property type="project" value="InterPro"/>
</dbReference>
<name>A0A383EVH3_9ZZZZ</name>
<dbReference type="SUPFAM" id="SSF52540">
    <property type="entry name" value="P-loop containing nucleoside triphosphate hydrolases"/>
    <property type="match status" value="1"/>
</dbReference>
<evidence type="ECO:0000259" key="5">
    <source>
        <dbReference type="Pfam" id="PF13361"/>
    </source>
</evidence>
<dbReference type="GO" id="GO:0000725">
    <property type="term" value="P:recombinational repair"/>
    <property type="evidence" value="ECO:0007669"/>
    <property type="project" value="TreeGrafter"/>
</dbReference>
<evidence type="ECO:0000256" key="3">
    <source>
        <dbReference type="ARBA" id="ARBA00022806"/>
    </source>
</evidence>
<sequence length="229" mass="27015">ITVETIFSPIANDVDGIIWSLIKSGKFYKNFCDINSQKKKMIWQSLNQFRKVVFNYCINYDANDLKQFIDFIDVQCEVNEELLEPLHELSQIPAVRVMTVHSAKGMEFKHVFMPFLRTGSFPLNYRRMSFVDRLPISWQRWEVGNSEEKELHYEEERRLFYVAVTRAMDTLTLFAPEKSQSLFVRNIRNELLEKEKIIKKTKNLSSLDKLTGNYIGRIQSEISLGHYNI</sequence>
<protein>
    <recommendedName>
        <fullName evidence="5">UvrD-like helicase C-terminal domain-containing protein</fullName>
    </recommendedName>
</protein>
<evidence type="ECO:0000256" key="4">
    <source>
        <dbReference type="ARBA" id="ARBA00022840"/>
    </source>
</evidence>
<dbReference type="InterPro" id="IPR027417">
    <property type="entry name" value="P-loop_NTPase"/>
</dbReference>
<keyword evidence="3" id="KW-0347">Helicase</keyword>
<dbReference type="InterPro" id="IPR000212">
    <property type="entry name" value="DNA_helicase_UvrD/REP"/>
</dbReference>
<keyword evidence="1" id="KW-0547">Nucleotide-binding</keyword>
<dbReference type="Gene3D" id="3.40.50.300">
    <property type="entry name" value="P-loop containing nucleotide triphosphate hydrolases"/>
    <property type="match status" value="1"/>
</dbReference>
<keyword evidence="2" id="KW-0378">Hydrolase</keyword>
<dbReference type="Gene3D" id="1.10.486.10">
    <property type="entry name" value="PCRA, domain 4"/>
    <property type="match status" value="1"/>
</dbReference>
<dbReference type="GO" id="GO:0043138">
    <property type="term" value="F:3'-5' DNA helicase activity"/>
    <property type="evidence" value="ECO:0007669"/>
    <property type="project" value="TreeGrafter"/>
</dbReference>
<dbReference type="AlphaFoldDB" id="A0A383EVH3"/>
<keyword evidence="4" id="KW-0067">ATP-binding</keyword>
<organism evidence="6">
    <name type="scientific">marine metagenome</name>
    <dbReference type="NCBI Taxonomy" id="408172"/>
    <lineage>
        <taxon>unclassified sequences</taxon>
        <taxon>metagenomes</taxon>
        <taxon>ecological metagenomes</taxon>
    </lineage>
</organism>
<reference evidence="6" key="1">
    <citation type="submission" date="2018-05" db="EMBL/GenBank/DDBJ databases">
        <authorList>
            <person name="Lanie J.A."/>
            <person name="Ng W.-L."/>
            <person name="Kazmierczak K.M."/>
            <person name="Andrzejewski T.M."/>
            <person name="Davidsen T.M."/>
            <person name="Wayne K.J."/>
            <person name="Tettelin H."/>
            <person name="Glass J.I."/>
            <person name="Rusch D."/>
            <person name="Podicherti R."/>
            <person name="Tsui H.-C.T."/>
            <person name="Winkler M.E."/>
        </authorList>
    </citation>
    <scope>NUCLEOTIDE SEQUENCE</scope>
</reference>
<dbReference type="InterPro" id="IPR014017">
    <property type="entry name" value="DNA_helicase_UvrD-like_C"/>
</dbReference>
<dbReference type="GO" id="GO:0005524">
    <property type="term" value="F:ATP binding"/>
    <property type="evidence" value="ECO:0007669"/>
    <property type="project" value="UniProtKB-KW"/>
</dbReference>
<dbReference type="PANTHER" id="PTHR11070:SF2">
    <property type="entry name" value="ATP-DEPENDENT DNA HELICASE SRS2"/>
    <property type="match status" value="1"/>
</dbReference>
<feature type="domain" description="UvrD-like helicase C-terminal" evidence="5">
    <location>
        <begin position="37"/>
        <end position="173"/>
    </location>
</feature>
<feature type="non-terminal residue" evidence="6">
    <location>
        <position position="229"/>
    </location>
</feature>
<dbReference type="PANTHER" id="PTHR11070">
    <property type="entry name" value="UVRD / RECB / PCRA DNA HELICASE FAMILY MEMBER"/>
    <property type="match status" value="1"/>
</dbReference>
<accession>A0A383EVH3</accession>
<evidence type="ECO:0000313" key="6">
    <source>
        <dbReference type="EMBL" id="SVE60877.1"/>
    </source>
</evidence>
<evidence type="ECO:0000256" key="1">
    <source>
        <dbReference type="ARBA" id="ARBA00022741"/>
    </source>
</evidence>
<dbReference type="EMBL" id="UINC01229244">
    <property type="protein sequence ID" value="SVE60877.1"/>
    <property type="molecule type" value="Genomic_DNA"/>
</dbReference>
<feature type="non-terminal residue" evidence="6">
    <location>
        <position position="1"/>
    </location>
</feature>